<proteinExistence type="predicted"/>
<evidence type="ECO:0000313" key="1">
    <source>
        <dbReference type="EMBL" id="TKR79910.1"/>
    </source>
</evidence>
<name>A0A4U5NBM1_STECR</name>
<reference evidence="1 2" key="2">
    <citation type="journal article" date="2019" name="G3 (Bethesda)">
        <title>Hybrid Assembly of the Genome of the Entomopathogenic Nematode Steinernema carpocapsae Identifies the X-Chromosome.</title>
        <authorList>
            <person name="Serra L."/>
            <person name="Macchietto M."/>
            <person name="Macias-Munoz A."/>
            <person name="McGill C.J."/>
            <person name="Rodriguez I.M."/>
            <person name="Rodriguez B."/>
            <person name="Murad R."/>
            <person name="Mortazavi A."/>
        </authorList>
    </citation>
    <scope>NUCLEOTIDE SEQUENCE [LARGE SCALE GENOMIC DNA]</scope>
    <source>
        <strain evidence="1 2">ALL</strain>
    </source>
</reference>
<protein>
    <submittedName>
        <fullName evidence="1">Uncharacterized protein</fullName>
    </submittedName>
</protein>
<dbReference type="AlphaFoldDB" id="A0A4U5NBM1"/>
<gene>
    <name evidence="1" type="ORF">L596_014061</name>
</gene>
<organism evidence="1 2">
    <name type="scientific">Steinernema carpocapsae</name>
    <name type="common">Entomopathogenic nematode</name>
    <dbReference type="NCBI Taxonomy" id="34508"/>
    <lineage>
        <taxon>Eukaryota</taxon>
        <taxon>Metazoa</taxon>
        <taxon>Ecdysozoa</taxon>
        <taxon>Nematoda</taxon>
        <taxon>Chromadorea</taxon>
        <taxon>Rhabditida</taxon>
        <taxon>Tylenchina</taxon>
        <taxon>Panagrolaimomorpha</taxon>
        <taxon>Strongyloidoidea</taxon>
        <taxon>Steinernematidae</taxon>
        <taxon>Steinernema</taxon>
    </lineage>
</organism>
<accession>A0A4U5NBM1</accession>
<dbReference type="Proteomes" id="UP000298663">
    <property type="component" value="Unassembled WGS sequence"/>
</dbReference>
<dbReference type="EMBL" id="AZBU02000004">
    <property type="protein sequence ID" value="TKR79910.1"/>
    <property type="molecule type" value="Genomic_DNA"/>
</dbReference>
<reference evidence="1 2" key="1">
    <citation type="journal article" date="2015" name="Genome Biol.">
        <title>Comparative genomics of Steinernema reveals deeply conserved gene regulatory networks.</title>
        <authorList>
            <person name="Dillman A.R."/>
            <person name="Macchietto M."/>
            <person name="Porter C.F."/>
            <person name="Rogers A."/>
            <person name="Williams B."/>
            <person name="Antoshechkin I."/>
            <person name="Lee M.M."/>
            <person name="Goodwin Z."/>
            <person name="Lu X."/>
            <person name="Lewis E.E."/>
            <person name="Goodrich-Blair H."/>
            <person name="Stock S.P."/>
            <person name="Adams B.J."/>
            <person name="Sternberg P.W."/>
            <person name="Mortazavi A."/>
        </authorList>
    </citation>
    <scope>NUCLEOTIDE SEQUENCE [LARGE SCALE GENOMIC DNA]</scope>
    <source>
        <strain evidence="1 2">ALL</strain>
    </source>
</reference>
<sequence>MRSADETSDTNDKIFQRRSIMSSNPSLKRVIGVEGIVLFLNLIKGEKVRHGITTKLVARLQQPYNKHFFRVLKRHFPDKQMTPQQV</sequence>
<keyword evidence="2" id="KW-1185">Reference proteome</keyword>
<evidence type="ECO:0000313" key="2">
    <source>
        <dbReference type="Proteomes" id="UP000298663"/>
    </source>
</evidence>
<comment type="caution">
    <text evidence="1">The sequence shown here is derived from an EMBL/GenBank/DDBJ whole genome shotgun (WGS) entry which is preliminary data.</text>
</comment>